<proteinExistence type="predicted"/>
<dbReference type="AlphaFoldDB" id="A0AAE8SM39"/>
<organism evidence="1 2">
    <name type="scientific">Fusarium torulosum</name>
    <dbReference type="NCBI Taxonomy" id="33205"/>
    <lineage>
        <taxon>Eukaryota</taxon>
        <taxon>Fungi</taxon>
        <taxon>Dikarya</taxon>
        <taxon>Ascomycota</taxon>
        <taxon>Pezizomycotina</taxon>
        <taxon>Sordariomycetes</taxon>
        <taxon>Hypocreomycetidae</taxon>
        <taxon>Hypocreales</taxon>
        <taxon>Nectriaceae</taxon>
        <taxon>Fusarium</taxon>
    </lineage>
</organism>
<gene>
    <name evidence="1" type="ORF">FTOL_09999</name>
</gene>
<accession>A0AAE8SM39</accession>
<dbReference type="Proteomes" id="UP001187734">
    <property type="component" value="Unassembled WGS sequence"/>
</dbReference>
<name>A0AAE8SM39_9HYPO</name>
<evidence type="ECO:0000313" key="1">
    <source>
        <dbReference type="EMBL" id="SPJ82594.1"/>
    </source>
</evidence>
<evidence type="ECO:0000313" key="2">
    <source>
        <dbReference type="Proteomes" id="UP001187734"/>
    </source>
</evidence>
<comment type="caution">
    <text evidence="1">The sequence shown here is derived from an EMBL/GenBank/DDBJ whole genome shotgun (WGS) entry which is preliminary data.</text>
</comment>
<keyword evidence="2" id="KW-1185">Reference proteome</keyword>
<sequence>MDSDEFDECDVKDWMELYFWG</sequence>
<reference evidence="1" key="1">
    <citation type="submission" date="2018-03" db="EMBL/GenBank/DDBJ databases">
        <authorList>
            <person name="Guldener U."/>
        </authorList>
    </citation>
    <scope>NUCLEOTIDE SEQUENCE</scope>
</reference>
<protein>
    <submittedName>
        <fullName evidence="1">Uncharacterized protein</fullName>
    </submittedName>
</protein>
<dbReference type="EMBL" id="ONZP01000373">
    <property type="protein sequence ID" value="SPJ82594.1"/>
    <property type="molecule type" value="Genomic_DNA"/>
</dbReference>